<organism evidence="1">
    <name type="scientific">bioreactor metagenome</name>
    <dbReference type="NCBI Taxonomy" id="1076179"/>
    <lineage>
        <taxon>unclassified sequences</taxon>
        <taxon>metagenomes</taxon>
        <taxon>ecological metagenomes</taxon>
    </lineage>
</organism>
<dbReference type="EMBL" id="VSSQ01021133">
    <property type="protein sequence ID" value="MPM66514.1"/>
    <property type="molecule type" value="Genomic_DNA"/>
</dbReference>
<proteinExistence type="predicted"/>
<accession>A0A645BXS3</accession>
<comment type="caution">
    <text evidence="1">The sequence shown here is derived from an EMBL/GenBank/DDBJ whole genome shotgun (WGS) entry which is preliminary data.</text>
</comment>
<gene>
    <name evidence="1" type="ORF">SDC9_113423</name>
</gene>
<dbReference type="AlphaFoldDB" id="A0A645BXS3"/>
<reference evidence="1" key="1">
    <citation type="submission" date="2019-08" db="EMBL/GenBank/DDBJ databases">
        <authorList>
            <person name="Kucharzyk K."/>
            <person name="Murdoch R.W."/>
            <person name="Higgins S."/>
            <person name="Loffler F."/>
        </authorList>
    </citation>
    <scope>NUCLEOTIDE SEQUENCE</scope>
</reference>
<sequence>MFDLSVERELISWAHGKGVVRNFLVFNHDEGARALLSSTRSAIEQVEYGVFAVGDDDIRTRAAVEAQVEVKKSAVVVQGELDQTISAGLSDIDHLRPFEIRPAKLDEALQLGCFSALTYLDRFGEHVQAAEWSSKLGIERPATYLWVVELPTEGVEVMLHRLLERTVEKGQLLQDQSNFTPIETHSAPLFHHTLPLPLRPDRRNRTQGWRHVWE</sequence>
<evidence type="ECO:0000313" key="1">
    <source>
        <dbReference type="EMBL" id="MPM66514.1"/>
    </source>
</evidence>
<protein>
    <submittedName>
        <fullName evidence="1">Uncharacterized protein</fullName>
    </submittedName>
</protein>
<name>A0A645BXS3_9ZZZZ</name>